<accession>A0A2T2NRE5</accession>
<dbReference type="GO" id="GO:0005850">
    <property type="term" value="C:eukaryotic translation initiation factor 2 complex"/>
    <property type="evidence" value="ECO:0007669"/>
    <property type="project" value="TreeGrafter"/>
</dbReference>
<dbReference type="GO" id="GO:0003743">
    <property type="term" value="F:translation initiation factor activity"/>
    <property type="evidence" value="ECO:0007669"/>
    <property type="project" value="UniProtKB-KW"/>
</dbReference>
<dbReference type="SUPFAM" id="SSF100966">
    <property type="entry name" value="Translation initiation factor 2 beta, aIF2beta, N-terminal domain"/>
    <property type="match status" value="1"/>
</dbReference>
<dbReference type="GO" id="GO:0031369">
    <property type="term" value="F:translation initiation factor binding"/>
    <property type="evidence" value="ECO:0007669"/>
    <property type="project" value="TreeGrafter"/>
</dbReference>
<dbReference type="Proteomes" id="UP000240883">
    <property type="component" value="Unassembled WGS sequence"/>
</dbReference>
<dbReference type="InterPro" id="IPR016189">
    <property type="entry name" value="Transl_init_fac_IF2/IF5_N"/>
</dbReference>
<dbReference type="GO" id="GO:0003729">
    <property type="term" value="F:mRNA binding"/>
    <property type="evidence" value="ECO:0007669"/>
    <property type="project" value="TreeGrafter"/>
</dbReference>
<comment type="similarity">
    <text evidence="1">Belongs to the eIF-2-beta/eIF-5 family.</text>
</comment>
<sequence>MLKDLKKKKKKKSKDEDEGAAADGEFDPSALKKKKKSKKPKGETVDDFEAKLKAAGEGAEDAAAPEAEPVQEGDMWKGTGIWNHDNTTPINYNLLLNRFFTLLHSQHPDLATGSKSYKIPPPQCLREGNKKTIFANIAEISKRMKRNDEHVQQFLFSELGTSGSVDGSRRLVIKGRFQQKQIENVLRRYIVEYVTCKTCRSPDTELSKGENRLYFVTCNSCGSRRSVQAIKTGFSAQIGKRKRQG</sequence>
<feature type="compositionally biased region" description="Acidic residues" evidence="4">
    <location>
        <begin position="16"/>
        <end position="26"/>
    </location>
</feature>
<evidence type="ECO:0000256" key="3">
    <source>
        <dbReference type="ARBA" id="ARBA00022917"/>
    </source>
</evidence>
<dbReference type="STRING" id="1448308.A0A2T2NRE5"/>
<dbReference type="FunFam" id="3.30.30.170:FF:000001">
    <property type="entry name" value="Eukaryotic translation initiation factor 2 subunit"/>
    <property type="match status" value="1"/>
</dbReference>
<dbReference type="InterPro" id="IPR002735">
    <property type="entry name" value="Transl_init_fac_IF2/IF5_dom"/>
</dbReference>
<dbReference type="InterPro" id="IPR045196">
    <property type="entry name" value="IF2/IF5"/>
</dbReference>
<dbReference type="SUPFAM" id="SSF75689">
    <property type="entry name" value="Zinc-binding domain of translation initiation factor 2 beta"/>
    <property type="match status" value="1"/>
</dbReference>
<dbReference type="SMART" id="SM00653">
    <property type="entry name" value="eIF2B_5"/>
    <property type="match status" value="1"/>
</dbReference>
<name>A0A2T2NRE5_CORCC</name>
<organism evidence="6 7">
    <name type="scientific">Corynespora cassiicola Philippines</name>
    <dbReference type="NCBI Taxonomy" id="1448308"/>
    <lineage>
        <taxon>Eukaryota</taxon>
        <taxon>Fungi</taxon>
        <taxon>Dikarya</taxon>
        <taxon>Ascomycota</taxon>
        <taxon>Pezizomycotina</taxon>
        <taxon>Dothideomycetes</taxon>
        <taxon>Pleosporomycetidae</taxon>
        <taxon>Pleosporales</taxon>
        <taxon>Corynesporascaceae</taxon>
        <taxon>Corynespora</taxon>
    </lineage>
</organism>
<dbReference type="InterPro" id="IPR016190">
    <property type="entry name" value="Transl_init_fac_IF2/IF5_Zn-bd"/>
</dbReference>
<proteinExistence type="inferred from homology"/>
<reference evidence="6 7" key="1">
    <citation type="journal article" date="2018" name="Front. Microbiol.">
        <title>Genome-Wide Analysis of Corynespora cassiicola Leaf Fall Disease Putative Effectors.</title>
        <authorList>
            <person name="Lopez D."/>
            <person name="Ribeiro S."/>
            <person name="Label P."/>
            <person name="Fumanal B."/>
            <person name="Venisse J.S."/>
            <person name="Kohler A."/>
            <person name="de Oliveira R.R."/>
            <person name="Labutti K."/>
            <person name="Lipzen A."/>
            <person name="Lail K."/>
            <person name="Bauer D."/>
            <person name="Ohm R.A."/>
            <person name="Barry K.W."/>
            <person name="Spatafora J."/>
            <person name="Grigoriev I.V."/>
            <person name="Martin F.M."/>
            <person name="Pujade-Renaud V."/>
        </authorList>
    </citation>
    <scope>NUCLEOTIDE SEQUENCE [LARGE SCALE GENOMIC DNA]</scope>
    <source>
        <strain evidence="6 7">Philippines</strain>
    </source>
</reference>
<feature type="compositionally biased region" description="Basic and acidic residues" evidence="4">
    <location>
        <begin position="40"/>
        <end position="54"/>
    </location>
</feature>
<evidence type="ECO:0000256" key="1">
    <source>
        <dbReference type="ARBA" id="ARBA00010397"/>
    </source>
</evidence>
<dbReference type="OrthoDB" id="10255414at2759"/>
<protein>
    <recommendedName>
        <fullName evidence="5">Translation initiation factor IF2/IF5 domain-containing protein</fullName>
    </recommendedName>
</protein>
<dbReference type="PANTHER" id="PTHR23001:SF3">
    <property type="entry name" value="EUKARYOTIC TRANSLATION INITIATION FACTOR 2 SUBUNIT 2"/>
    <property type="match status" value="1"/>
</dbReference>
<feature type="region of interest" description="Disordered" evidence="4">
    <location>
        <begin position="1"/>
        <end position="71"/>
    </location>
</feature>
<dbReference type="PANTHER" id="PTHR23001">
    <property type="entry name" value="EUKARYOTIC TRANSLATION INITIATION FACTOR"/>
    <property type="match status" value="1"/>
</dbReference>
<evidence type="ECO:0000313" key="7">
    <source>
        <dbReference type="Proteomes" id="UP000240883"/>
    </source>
</evidence>
<dbReference type="Gene3D" id="3.30.30.170">
    <property type="match status" value="1"/>
</dbReference>
<keyword evidence="7" id="KW-1185">Reference proteome</keyword>
<feature type="domain" description="Translation initiation factor IF2/IF5" evidence="5">
    <location>
        <begin position="114"/>
        <end position="224"/>
    </location>
</feature>
<evidence type="ECO:0000259" key="5">
    <source>
        <dbReference type="SMART" id="SM00653"/>
    </source>
</evidence>
<dbReference type="GO" id="GO:0001731">
    <property type="term" value="P:formation of translation preinitiation complex"/>
    <property type="evidence" value="ECO:0007669"/>
    <property type="project" value="TreeGrafter"/>
</dbReference>
<dbReference type="AlphaFoldDB" id="A0A2T2NRE5"/>
<feature type="compositionally biased region" description="Low complexity" evidence="4">
    <location>
        <begin position="55"/>
        <end position="68"/>
    </location>
</feature>
<gene>
    <name evidence="6" type="ORF">BS50DRAFT_522847</name>
</gene>
<evidence type="ECO:0000313" key="6">
    <source>
        <dbReference type="EMBL" id="PSN67949.1"/>
    </source>
</evidence>
<keyword evidence="3" id="KW-0648">Protein biosynthesis</keyword>
<dbReference type="Pfam" id="PF01873">
    <property type="entry name" value="eIF-5_eIF-2B"/>
    <property type="match status" value="1"/>
</dbReference>
<feature type="compositionally biased region" description="Basic residues" evidence="4">
    <location>
        <begin position="1"/>
        <end position="12"/>
    </location>
</feature>
<evidence type="ECO:0000256" key="2">
    <source>
        <dbReference type="ARBA" id="ARBA00022540"/>
    </source>
</evidence>
<evidence type="ECO:0000256" key="4">
    <source>
        <dbReference type="SAM" id="MobiDB-lite"/>
    </source>
</evidence>
<keyword evidence="2" id="KW-0396">Initiation factor</keyword>
<dbReference type="EMBL" id="KZ678134">
    <property type="protein sequence ID" value="PSN67949.1"/>
    <property type="molecule type" value="Genomic_DNA"/>
</dbReference>